<gene>
    <name evidence="2" type="ORF">TGEB3V08_LOCUS3899</name>
</gene>
<proteinExistence type="predicted"/>
<dbReference type="EMBL" id="OE840291">
    <property type="protein sequence ID" value="CAD7590013.1"/>
    <property type="molecule type" value="Genomic_DNA"/>
</dbReference>
<feature type="compositionally biased region" description="Acidic residues" evidence="1">
    <location>
        <begin position="169"/>
        <end position="180"/>
    </location>
</feature>
<accession>A0A7R9PKG5</accession>
<dbReference type="AlphaFoldDB" id="A0A7R9PKG5"/>
<feature type="region of interest" description="Disordered" evidence="1">
    <location>
        <begin position="158"/>
        <end position="180"/>
    </location>
</feature>
<reference evidence="2" key="1">
    <citation type="submission" date="2020-11" db="EMBL/GenBank/DDBJ databases">
        <authorList>
            <person name="Tran Van P."/>
        </authorList>
    </citation>
    <scope>NUCLEOTIDE SEQUENCE</scope>
</reference>
<sequence>MANGEEFPPPEDNGFCECVLKPSIGDVLSDPSSVEELRNSSNTAIPGEQPSALIDLPLFSLEEALQLVGLDEESTQQNTPSDKESSAEEHKAAPPVVVVPSTSEEEGEEKVEKQQQVESDEEPSLLSDMIQTAQFHHPHPHPRAFQEEEWRKMQAIYKTDPAPAGNSCVDEDQDNDSLMG</sequence>
<feature type="region of interest" description="Disordered" evidence="1">
    <location>
        <begin position="69"/>
        <end position="144"/>
    </location>
</feature>
<protein>
    <submittedName>
        <fullName evidence="2">Uncharacterized protein</fullName>
    </submittedName>
</protein>
<evidence type="ECO:0000256" key="1">
    <source>
        <dbReference type="SAM" id="MobiDB-lite"/>
    </source>
</evidence>
<name>A0A7R9PKG5_TIMGE</name>
<feature type="region of interest" description="Disordered" evidence="1">
    <location>
        <begin position="27"/>
        <end position="50"/>
    </location>
</feature>
<organism evidence="2">
    <name type="scientific">Timema genevievae</name>
    <name type="common">Walking stick</name>
    <dbReference type="NCBI Taxonomy" id="629358"/>
    <lineage>
        <taxon>Eukaryota</taxon>
        <taxon>Metazoa</taxon>
        <taxon>Ecdysozoa</taxon>
        <taxon>Arthropoda</taxon>
        <taxon>Hexapoda</taxon>
        <taxon>Insecta</taxon>
        <taxon>Pterygota</taxon>
        <taxon>Neoptera</taxon>
        <taxon>Polyneoptera</taxon>
        <taxon>Phasmatodea</taxon>
        <taxon>Timematodea</taxon>
        <taxon>Timematoidea</taxon>
        <taxon>Timematidae</taxon>
        <taxon>Timema</taxon>
    </lineage>
</organism>
<feature type="compositionally biased region" description="Low complexity" evidence="1">
    <location>
        <begin position="93"/>
        <end position="102"/>
    </location>
</feature>
<evidence type="ECO:0000313" key="2">
    <source>
        <dbReference type="EMBL" id="CAD7590013.1"/>
    </source>
</evidence>
<feature type="compositionally biased region" description="Basic and acidic residues" evidence="1">
    <location>
        <begin position="81"/>
        <end position="92"/>
    </location>
</feature>